<evidence type="ECO:0000313" key="2">
    <source>
        <dbReference type="Proteomes" id="UP000831113"/>
    </source>
</evidence>
<dbReference type="EMBL" id="CP094669">
    <property type="protein sequence ID" value="UOG74333.1"/>
    <property type="molecule type" value="Genomic_DNA"/>
</dbReference>
<evidence type="ECO:0000313" key="1">
    <source>
        <dbReference type="EMBL" id="UOG74333.1"/>
    </source>
</evidence>
<sequence>MYDCLHLRFTLRPKEPGYGAFQASLALRLGTRTRQEPTRWQLRYRGLRLDYWPQTGRGRIRGSLHTFFHGHNSGSFLAAEVSVASQQLANAFGLPAHVLEVERLEVGVNLPLPTAPTRFLDSLLVHKGSRFYPQEPPVGTSRPLLFVATHLDYRVKAYDKGKYNRVQGTTIRHTPPHLLRFEVAYTRARPLQRLLQCTTLTLETIALPAAVQQLAQALRQHWYDVEHQFEPDFSGLDFQDMLLLHAATAPTLWQAARQIVPARTLSRHRAKSRQLRQLAEHSSPLATYHQRFEQQMACLLAGANETEALTETTSRDLREQELILPANQQWPMFHPCNQVEPPPATLVDASHISCPFQPAPYVDYHGLVHATSYFGQLVDMPIFSRATLLSRVLVENTATHPTPYHHPCTPYLSSIFRPAYALAKIELKKASHFICPPHQLIDASTITSFYYPYILLTYNTLHHNVAIKRIRPPPSY</sequence>
<organism evidence="1 2">
    <name type="scientific">Hymenobacter tibetensis</name>
    <dbReference type="NCBI Taxonomy" id="497967"/>
    <lineage>
        <taxon>Bacteria</taxon>
        <taxon>Pseudomonadati</taxon>
        <taxon>Bacteroidota</taxon>
        <taxon>Cytophagia</taxon>
        <taxon>Cytophagales</taxon>
        <taxon>Hymenobacteraceae</taxon>
        <taxon>Hymenobacter</taxon>
    </lineage>
</organism>
<dbReference type="Proteomes" id="UP000831113">
    <property type="component" value="Chromosome"/>
</dbReference>
<gene>
    <name evidence="1" type="ORF">MTX78_19715</name>
</gene>
<keyword evidence="2" id="KW-1185">Reference proteome</keyword>
<name>A0ABY4D304_9BACT</name>
<dbReference type="RefSeq" id="WP_243797644.1">
    <property type="nucleotide sequence ID" value="NZ_CP094669.1"/>
</dbReference>
<reference evidence="1 2" key="1">
    <citation type="submission" date="2022-03" db="EMBL/GenBank/DDBJ databases">
        <title>Hymenobactersp. isolated from the air.</title>
        <authorList>
            <person name="Won M."/>
            <person name="Kwon S.-W."/>
        </authorList>
    </citation>
    <scope>NUCLEOTIDE SEQUENCE [LARGE SCALE GENOMIC DNA]</scope>
    <source>
        <strain evidence="1 2">KACC 21982</strain>
    </source>
</reference>
<protein>
    <submittedName>
        <fullName evidence="1">Uncharacterized protein</fullName>
    </submittedName>
</protein>
<accession>A0ABY4D304</accession>
<proteinExistence type="predicted"/>